<dbReference type="PANTHER" id="PTHR35801">
    <property type="entry name" value="PHOSPHOSERINE PHOSPHATASE RSBX"/>
    <property type="match status" value="1"/>
</dbReference>
<protein>
    <submittedName>
        <fullName evidence="2">Transcriptional regulator</fullName>
    </submittedName>
</protein>
<dbReference type="InterPro" id="IPR036890">
    <property type="entry name" value="HATPase_C_sf"/>
</dbReference>
<accession>A0A917ZDE9</accession>
<dbReference type="AlphaFoldDB" id="A0A917ZDE9"/>
<dbReference type="SUPFAM" id="SSF81606">
    <property type="entry name" value="PP2C-like"/>
    <property type="match status" value="1"/>
</dbReference>
<dbReference type="EMBL" id="BMMS01000001">
    <property type="protein sequence ID" value="GGO80452.1"/>
    <property type="molecule type" value="Genomic_DNA"/>
</dbReference>
<keyword evidence="3" id="KW-1185">Reference proteome</keyword>
<evidence type="ECO:0000259" key="1">
    <source>
        <dbReference type="SMART" id="SM00331"/>
    </source>
</evidence>
<dbReference type="SUPFAM" id="SSF55874">
    <property type="entry name" value="ATPase domain of HSP90 chaperone/DNA topoisomerase II/histidine kinase"/>
    <property type="match status" value="1"/>
</dbReference>
<dbReference type="Pfam" id="PF07228">
    <property type="entry name" value="SpoIIE"/>
    <property type="match status" value="1"/>
</dbReference>
<dbReference type="SMART" id="SM00331">
    <property type="entry name" value="PP2C_SIG"/>
    <property type="match status" value="1"/>
</dbReference>
<gene>
    <name evidence="2" type="ORF">GCM10012280_02400</name>
</gene>
<dbReference type="InterPro" id="IPR003594">
    <property type="entry name" value="HATPase_dom"/>
</dbReference>
<dbReference type="InterPro" id="IPR001932">
    <property type="entry name" value="PPM-type_phosphatase-like_dom"/>
</dbReference>
<reference evidence="2" key="2">
    <citation type="submission" date="2020-09" db="EMBL/GenBank/DDBJ databases">
        <authorList>
            <person name="Sun Q."/>
            <person name="Zhou Y."/>
        </authorList>
    </citation>
    <scope>NUCLEOTIDE SEQUENCE</scope>
    <source>
        <strain evidence="2">CGMCC 4.7201</strain>
    </source>
</reference>
<dbReference type="InterPro" id="IPR036457">
    <property type="entry name" value="PPM-type-like_dom_sf"/>
</dbReference>
<name>A0A917ZDE9_9ACTN</name>
<dbReference type="Pfam" id="PF13581">
    <property type="entry name" value="HATPase_c_2"/>
    <property type="match status" value="1"/>
</dbReference>
<organism evidence="2 3">
    <name type="scientific">Wenjunlia tyrosinilytica</name>
    <dbReference type="NCBI Taxonomy" id="1544741"/>
    <lineage>
        <taxon>Bacteria</taxon>
        <taxon>Bacillati</taxon>
        <taxon>Actinomycetota</taxon>
        <taxon>Actinomycetes</taxon>
        <taxon>Kitasatosporales</taxon>
        <taxon>Streptomycetaceae</taxon>
        <taxon>Wenjunlia</taxon>
    </lineage>
</organism>
<dbReference type="RefSeq" id="WP_189129532.1">
    <property type="nucleotide sequence ID" value="NZ_BMMS01000001.1"/>
</dbReference>
<evidence type="ECO:0000313" key="2">
    <source>
        <dbReference type="EMBL" id="GGO80452.1"/>
    </source>
</evidence>
<evidence type="ECO:0000313" key="3">
    <source>
        <dbReference type="Proteomes" id="UP000641932"/>
    </source>
</evidence>
<reference evidence="2" key="1">
    <citation type="journal article" date="2014" name="Int. J. Syst. Evol. Microbiol.">
        <title>Complete genome sequence of Corynebacterium casei LMG S-19264T (=DSM 44701T), isolated from a smear-ripened cheese.</title>
        <authorList>
            <consortium name="US DOE Joint Genome Institute (JGI-PGF)"/>
            <person name="Walter F."/>
            <person name="Albersmeier A."/>
            <person name="Kalinowski J."/>
            <person name="Ruckert C."/>
        </authorList>
    </citation>
    <scope>NUCLEOTIDE SEQUENCE</scope>
    <source>
        <strain evidence="2">CGMCC 4.7201</strain>
    </source>
</reference>
<dbReference type="Gene3D" id="3.60.40.10">
    <property type="entry name" value="PPM-type phosphatase domain"/>
    <property type="match status" value="1"/>
</dbReference>
<dbReference type="Proteomes" id="UP000641932">
    <property type="component" value="Unassembled WGS sequence"/>
</dbReference>
<dbReference type="InterPro" id="IPR039248">
    <property type="entry name" value="Ptase_RsbX"/>
</dbReference>
<sequence>MTDPVLSVEDVAWYSDDGPGMPAAVRETAVRLAGGCGFAAERVADIAIAATEVAEHVRLHADEGRVLLRTVLRGGMAGLELVTVDQGPGMRDVSAPRRRKDMLGLAAVEAVGTLGIGLGAVERLADAFDVHSVPGRGTVLTVHFWASGPPSDRLWCVGGITRPMHGETVCGDRWAARESGGYLMVMLCDGQGHGAAAAAASRAAVAAFNDECDTEPDAVMARLDAALRDTRGGAVCVVRIDSIEGRAMVCGVGDIAGALVSETSRIGLAGSPGVVGRRIGEPRTYQYPLRRFRALVLHTNGVTNRWRVDAMPGLLSRTPLVIAGQLLREAGVQRADAAVVVVSQAW</sequence>
<proteinExistence type="predicted"/>
<dbReference type="PANTHER" id="PTHR35801:SF1">
    <property type="entry name" value="PHOSPHOSERINE PHOSPHATASE RSBX"/>
    <property type="match status" value="1"/>
</dbReference>
<feature type="domain" description="PPM-type phosphatase" evidence="1">
    <location>
        <begin position="152"/>
        <end position="344"/>
    </location>
</feature>
<dbReference type="Gene3D" id="3.30.565.10">
    <property type="entry name" value="Histidine kinase-like ATPase, C-terminal domain"/>
    <property type="match status" value="1"/>
</dbReference>
<comment type="caution">
    <text evidence="2">The sequence shown here is derived from an EMBL/GenBank/DDBJ whole genome shotgun (WGS) entry which is preliminary data.</text>
</comment>